<name>A0A089M8V4_9BACL</name>
<dbReference type="Pfam" id="PF00534">
    <property type="entry name" value="Glycos_transf_1"/>
    <property type="match status" value="1"/>
</dbReference>
<dbReference type="EMBL" id="CP009287">
    <property type="protein sequence ID" value="AIQ68790.1"/>
    <property type="molecule type" value="Genomic_DNA"/>
</dbReference>
<feature type="domain" description="Glycosyltransferase subfamily 4-like N-terminal" evidence="2">
    <location>
        <begin position="48"/>
        <end position="150"/>
    </location>
</feature>
<dbReference type="Pfam" id="PF13439">
    <property type="entry name" value="Glyco_transf_4"/>
    <property type="match status" value="1"/>
</dbReference>
<organism evidence="3 4">
    <name type="scientific">Paenibacillus graminis</name>
    <dbReference type="NCBI Taxonomy" id="189425"/>
    <lineage>
        <taxon>Bacteria</taxon>
        <taxon>Bacillati</taxon>
        <taxon>Bacillota</taxon>
        <taxon>Bacilli</taxon>
        <taxon>Bacillales</taxon>
        <taxon>Paenibacillaceae</taxon>
        <taxon>Paenibacillus</taxon>
    </lineage>
</organism>
<dbReference type="InterPro" id="IPR001296">
    <property type="entry name" value="Glyco_trans_1"/>
</dbReference>
<protein>
    <submittedName>
        <fullName evidence="3">Uncharacterized protein</fullName>
    </submittedName>
</protein>
<dbReference type="InterPro" id="IPR050194">
    <property type="entry name" value="Glycosyltransferase_grp1"/>
</dbReference>
<dbReference type="HOGENOM" id="CLU_778119_0_0_9"/>
<evidence type="ECO:0000313" key="3">
    <source>
        <dbReference type="EMBL" id="AIQ68790.1"/>
    </source>
</evidence>
<evidence type="ECO:0000259" key="2">
    <source>
        <dbReference type="Pfam" id="PF13439"/>
    </source>
</evidence>
<accession>A0A089M8V4</accession>
<sequence length="362" mass="41267">MKILYFYKFCLLGGVTTQLANRLKFLRGRAEVHFAFLEDYGGAGAFEGYTHVRILRTTDELRSYIAAHDFDVIITIDTYELYEALGPAEPQKVIIHEVHTTYEEPLRKLAESKDSLPYHYVITPSAYMKEMLERIGIPDAFHINNCLDTDVFKYEALPGKRPPTILWVGKLDQHKNWESFMNLAGRLNAQFPDLHFLLIGGYTAPEEITSKLQARAEVLELRHFEWLPKVDYEEMHLYYSAVAESGGVYVSTTGNESFGMTVLEAMACRCPVVVPDVGALPELLDDELSVSLYASGREEECAERVAWLLEQDGLRERLKTLGEEKARNTYSIDEVGKAYMALLERFVEDVRTPSEINLLTKD</sequence>
<dbReference type="Gene3D" id="3.40.50.2000">
    <property type="entry name" value="Glycogen Phosphorylase B"/>
    <property type="match status" value="2"/>
</dbReference>
<dbReference type="Proteomes" id="UP000029500">
    <property type="component" value="Chromosome"/>
</dbReference>
<gene>
    <name evidence="3" type="ORF">PGRAT_15060</name>
</gene>
<proteinExistence type="predicted"/>
<dbReference type="RefSeq" id="WP_025704809.1">
    <property type="nucleotide sequence ID" value="NZ_CP009287.1"/>
</dbReference>
<dbReference type="STRING" id="189425.PGRAT_15060"/>
<dbReference type="KEGG" id="pgm:PGRAT_15060"/>
<reference evidence="3 4" key="1">
    <citation type="submission" date="2014-08" db="EMBL/GenBank/DDBJ databases">
        <title>Comparative genomics of the Paenibacillus odorifer group.</title>
        <authorList>
            <person name="den Bakker H.C."/>
            <person name="Tsai Y.-C."/>
            <person name="Martin N."/>
            <person name="Korlach J."/>
            <person name="Wiedmann M."/>
        </authorList>
    </citation>
    <scope>NUCLEOTIDE SEQUENCE [LARGE SCALE GENOMIC DNA]</scope>
    <source>
        <strain evidence="3 4">DSM 15220</strain>
    </source>
</reference>
<dbReference type="InterPro" id="IPR028098">
    <property type="entry name" value="Glyco_trans_4-like_N"/>
</dbReference>
<dbReference type="GO" id="GO:0016757">
    <property type="term" value="F:glycosyltransferase activity"/>
    <property type="evidence" value="ECO:0007669"/>
    <property type="project" value="InterPro"/>
</dbReference>
<evidence type="ECO:0000259" key="1">
    <source>
        <dbReference type="Pfam" id="PF00534"/>
    </source>
</evidence>
<dbReference type="AlphaFoldDB" id="A0A089M8V4"/>
<feature type="domain" description="Glycosyl transferase family 1" evidence="1">
    <location>
        <begin position="160"/>
        <end position="322"/>
    </location>
</feature>
<dbReference type="PANTHER" id="PTHR45947">
    <property type="entry name" value="SULFOQUINOVOSYL TRANSFERASE SQD2"/>
    <property type="match status" value="1"/>
</dbReference>
<dbReference type="eggNOG" id="COG0438">
    <property type="taxonomic scope" value="Bacteria"/>
</dbReference>
<evidence type="ECO:0000313" key="4">
    <source>
        <dbReference type="Proteomes" id="UP000029500"/>
    </source>
</evidence>
<dbReference type="OrthoDB" id="158463at2"/>
<keyword evidence="4" id="KW-1185">Reference proteome</keyword>
<dbReference type="SUPFAM" id="SSF53756">
    <property type="entry name" value="UDP-Glycosyltransferase/glycogen phosphorylase"/>
    <property type="match status" value="1"/>
</dbReference>
<dbReference type="PANTHER" id="PTHR45947:SF3">
    <property type="entry name" value="SULFOQUINOVOSYL TRANSFERASE SQD2"/>
    <property type="match status" value="1"/>
</dbReference>
<dbReference type="CDD" id="cd03801">
    <property type="entry name" value="GT4_PimA-like"/>
    <property type="match status" value="1"/>
</dbReference>